<evidence type="ECO:0000256" key="1">
    <source>
        <dbReference type="ARBA" id="ARBA00005502"/>
    </source>
</evidence>
<comment type="similarity">
    <text evidence="1">Belongs to the IMPDH/GMPR family.</text>
</comment>
<dbReference type="Proteomes" id="UP001500994">
    <property type="component" value="Unassembled WGS sequence"/>
</dbReference>
<dbReference type="Gene3D" id="3.20.20.70">
    <property type="entry name" value="Aldolase class I"/>
    <property type="match status" value="1"/>
</dbReference>
<dbReference type="PANTHER" id="PTHR11911">
    <property type="entry name" value="INOSINE-5-MONOPHOSPHATE DEHYDROGENASE RELATED"/>
    <property type="match status" value="1"/>
</dbReference>
<feature type="domain" description="IMP dehydrogenase/GMP reductase" evidence="2">
    <location>
        <begin position="9"/>
        <end position="363"/>
    </location>
</feature>
<name>A0ABN3R8H7_9ACTN</name>
<dbReference type="PANTHER" id="PTHR11911:SF111">
    <property type="entry name" value="INOSINE-5'-MONOPHOSPHATE DEHYDROGENASE"/>
    <property type="match status" value="1"/>
</dbReference>
<dbReference type="Pfam" id="PF00478">
    <property type="entry name" value="IMPDH"/>
    <property type="match status" value="1"/>
</dbReference>
<dbReference type="SMART" id="SM01240">
    <property type="entry name" value="IMPDH"/>
    <property type="match status" value="1"/>
</dbReference>
<proteinExistence type="inferred from homology"/>
<organism evidence="3 4">
    <name type="scientific">Streptomyces lunalinharesii</name>
    <dbReference type="NCBI Taxonomy" id="333384"/>
    <lineage>
        <taxon>Bacteria</taxon>
        <taxon>Bacillati</taxon>
        <taxon>Actinomycetota</taxon>
        <taxon>Actinomycetes</taxon>
        <taxon>Kitasatosporales</taxon>
        <taxon>Streptomycetaceae</taxon>
        <taxon>Streptomyces</taxon>
    </lineage>
</organism>
<protein>
    <submittedName>
        <fullName evidence="3">IMP dehydrogenase</fullName>
    </submittedName>
</protein>
<dbReference type="CDD" id="cd00381">
    <property type="entry name" value="IMPDH"/>
    <property type="match status" value="1"/>
</dbReference>
<comment type="caution">
    <text evidence="3">The sequence shown here is derived from an EMBL/GenBank/DDBJ whole genome shotgun (WGS) entry which is preliminary data.</text>
</comment>
<evidence type="ECO:0000313" key="4">
    <source>
        <dbReference type="Proteomes" id="UP001500994"/>
    </source>
</evidence>
<dbReference type="InterPro" id="IPR005990">
    <property type="entry name" value="IMP_DH"/>
</dbReference>
<reference evidence="3 4" key="1">
    <citation type="journal article" date="2019" name="Int. J. Syst. Evol. Microbiol.">
        <title>The Global Catalogue of Microorganisms (GCM) 10K type strain sequencing project: providing services to taxonomists for standard genome sequencing and annotation.</title>
        <authorList>
            <consortium name="The Broad Institute Genomics Platform"/>
            <consortium name="The Broad Institute Genome Sequencing Center for Infectious Disease"/>
            <person name="Wu L."/>
            <person name="Ma J."/>
        </authorList>
    </citation>
    <scope>NUCLEOTIDE SEQUENCE [LARGE SCALE GENOMIC DNA]</scope>
    <source>
        <strain evidence="3 4">JCM 16374</strain>
    </source>
</reference>
<dbReference type="EMBL" id="BAAARK010000001">
    <property type="protein sequence ID" value="GAA2646375.1"/>
    <property type="molecule type" value="Genomic_DNA"/>
</dbReference>
<accession>A0ABN3R8H7</accession>
<sequence length="381" mass="38978">MAVRDIRTGLSLDDVLLVPRRTSVVSRSATDTSTELAGITLRVPVLSANTPWCTGREMAVAMAVAGGLGIVHRMQTAEDQAAEVAAVKATPVPEGTERATVDGPGRLCVGAAVGVTDDYLERAARLVEAGVDVLVTDVAHGHADYVLASVEKLRARFPTTPLIAGNVATAAGTRDLIEAGAHVVKVGIGPGGICTTRLVAGSGVPQLTAVLDCAEEAAASGVPVIADGGIKAPGDVVKALAAGGHAVMLGSALAGADESAARLVERDGVPVKVSTGFVTYGMQLTLKRARGEQVSREELDAYTPEGVEATFAHTGPLAATLRPFVGGLRSGMSYSGAHTLAELRAQAEFIRITPAGLSESRPHALERTGQVALDYAREASG</sequence>
<dbReference type="RefSeq" id="WP_344573268.1">
    <property type="nucleotide sequence ID" value="NZ_BAAARK010000001.1"/>
</dbReference>
<dbReference type="InterPro" id="IPR001093">
    <property type="entry name" value="IMP_DH_GMPRt"/>
</dbReference>
<evidence type="ECO:0000313" key="3">
    <source>
        <dbReference type="EMBL" id="GAA2646375.1"/>
    </source>
</evidence>
<dbReference type="InterPro" id="IPR013785">
    <property type="entry name" value="Aldolase_TIM"/>
</dbReference>
<dbReference type="SUPFAM" id="SSF51412">
    <property type="entry name" value="Inosine monophosphate dehydrogenase (IMPDH)"/>
    <property type="match status" value="1"/>
</dbReference>
<evidence type="ECO:0000259" key="2">
    <source>
        <dbReference type="Pfam" id="PF00478"/>
    </source>
</evidence>
<keyword evidence="4" id="KW-1185">Reference proteome</keyword>
<gene>
    <name evidence="3" type="ORF">GCM10009864_06050</name>
</gene>